<organism evidence="7 8">
    <name type="scientific">Phytophthora boehmeriae</name>
    <dbReference type="NCBI Taxonomy" id="109152"/>
    <lineage>
        <taxon>Eukaryota</taxon>
        <taxon>Sar</taxon>
        <taxon>Stramenopiles</taxon>
        <taxon>Oomycota</taxon>
        <taxon>Peronosporomycetes</taxon>
        <taxon>Peronosporales</taxon>
        <taxon>Peronosporaceae</taxon>
        <taxon>Phytophthora</taxon>
    </lineage>
</organism>
<comment type="similarity">
    <text evidence="2 5">Belongs to the RxLR effector family.</text>
</comment>
<feature type="region of interest" description="Disordered" evidence="6">
    <location>
        <begin position="154"/>
        <end position="182"/>
    </location>
</feature>
<evidence type="ECO:0000256" key="4">
    <source>
        <dbReference type="ARBA" id="ARBA00022729"/>
    </source>
</evidence>
<feature type="compositionally biased region" description="Low complexity" evidence="6">
    <location>
        <begin position="156"/>
        <end position="167"/>
    </location>
</feature>
<dbReference type="GO" id="GO:0005576">
    <property type="term" value="C:extracellular region"/>
    <property type="evidence" value="ECO:0007669"/>
    <property type="project" value="UniProtKB-SubCell"/>
</dbReference>
<evidence type="ECO:0000313" key="8">
    <source>
        <dbReference type="Proteomes" id="UP000693981"/>
    </source>
</evidence>
<proteinExistence type="inferred from homology"/>
<keyword evidence="7" id="KW-0648">Protein biosynthesis</keyword>
<evidence type="ECO:0000256" key="3">
    <source>
        <dbReference type="ARBA" id="ARBA00022525"/>
    </source>
</evidence>
<evidence type="ECO:0000313" key="7">
    <source>
        <dbReference type="EMBL" id="KAG7398332.1"/>
    </source>
</evidence>
<dbReference type="EMBL" id="JAGDFL010000084">
    <property type="protein sequence ID" value="KAG7398332.1"/>
    <property type="molecule type" value="Genomic_DNA"/>
</dbReference>
<comment type="function">
    <text evidence="5">Effector that suppresses plant defense responses during pathogen infection.</text>
</comment>
<accession>A0A8T1WW32</accession>
<evidence type="ECO:0000256" key="1">
    <source>
        <dbReference type="ARBA" id="ARBA00004613"/>
    </source>
</evidence>
<name>A0A8T1WW32_9STRA</name>
<evidence type="ECO:0000256" key="6">
    <source>
        <dbReference type="SAM" id="MobiDB-lite"/>
    </source>
</evidence>
<keyword evidence="7" id="KW-0251">Elongation factor</keyword>
<feature type="chain" id="PRO_5035968938" description="RxLR effector protein" evidence="5">
    <location>
        <begin position="25"/>
        <end position="249"/>
    </location>
</feature>
<keyword evidence="8" id="KW-1185">Reference proteome</keyword>
<keyword evidence="4 5" id="KW-0732">Signal</keyword>
<reference evidence="7" key="1">
    <citation type="submission" date="2021-02" db="EMBL/GenBank/DDBJ databases">
        <authorList>
            <person name="Palmer J.M."/>
        </authorList>
    </citation>
    <scope>NUCLEOTIDE SEQUENCE</scope>
    <source>
        <strain evidence="7">SCRP23</strain>
    </source>
</reference>
<dbReference type="AlphaFoldDB" id="A0A8T1WW32"/>
<feature type="signal peptide" evidence="5">
    <location>
        <begin position="1"/>
        <end position="24"/>
    </location>
</feature>
<comment type="caution">
    <text evidence="7">The sequence shown here is derived from an EMBL/GenBank/DDBJ whole genome shotgun (WGS) entry which is preliminary data.</text>
</comment>
<comment type="domain">
    <text evidence="5">The RxLR-dEER motif acts to carry the protein into the host cell cytoplasm through binding to cell surface phosphatidylinositol-3-phosphate.</text>
</comment>
<evidence type="ECO:0000256" key="5">
    <source>
        <dbReference type="RuleBase" id="RU367124"/>
    </source>
</evidence>
<gene>
    <name evidence="7" type="primary">EEF1B2_3</name>
    <name evidence="7" type="ORF">PHYBOEH_011327</name>
</gene>
<feature type="compositionally biased region" description="Acidic residues" evidence="6">
    <location>
        <begin position="170"/>
        <end position="182"/>
    </location>
</feature>
<dbReference type="GO" id="GO:0003746">
    <property type="term" value="F:translation elongation factor activity"/>
    <property type="evidence" value="ECO:0007669"/>
    <property type="project" value="UniProtKB-KW"/>
</dbReference>
<dbReference type="InterPro" id="IPR031825">
    <property type="entry name" value="RXLR"/>
</dbReference>
<dbReference type="Pfam" id="PF16810">
    <property type="entry name" value="RXLR"/>
    <property type="match status" value="1"/>
</dbReference>
<protein>
    <recommendedName>
        <fullName evidence="5">RxLR effector protein</fullName>
    </recommendedName>
</protein>
<keyword evidence="3 5" id="KW-0964">Secreted</keyword>
<comment type="subcellular location">
    <subcellularLocation>
        <location evidence="1 5">Secreted</location>
    </subcellularLocation>
</comment>
<sequence>MRSVFYVAVAVAVAVFARSSVVAAFANADESKLLSKATPDFTADAVISGNSRKRFLRVTEPEDEDLLAADEERVKLKSLKKIAKKLDKKNMKQVAWISKGPRRTRTKKDESIVFNDSGKKLKAINDRFAFLEQNVHPPALADLLGLQTRRPACHRPAAAPAKKAAPAAKDDDEDNDDDDKDDDALAAKCAEAAKAAKKGEKKLVERSQKVLECVIVDDLVLLDDITEPIEQFEDYYTCSSVDVASMNKL</sequence>
<dbReference type="Proteomes" id="UP000693981">
    <property type="component" value="Unassembled WGS sequence"/>
</dbReference>
<evidence type="ECO:0000256" key="2">
    <source>
        <dbReference type="ARBA" id="ARBA00010400"/>
    </source>
</evidence>